<name>A0ABN1NN97_9ACTN</name>
<dbReference type="Pfam" id="PF09485">
    <property type="entry name" value="CRISPR_Cse2"/>
    <property type="match status" value="1"/>
</dbReference>
<evidence type="ECO:0000256" key="1">
    <source>
        <dbReference type="SAM" id="MobiDB-lite"/>
    </source>
</evidence>
<accession>A0ABN1NN97</accession>
<dbReference type="InterPro" id="IPR038287">
    <property type="entry name" value="Cse2_sf"/>
</dbReference>
<feature type="compositionally biased region" description="Acidic residues" evidence="1">
    <location>
        <begin position="104"/>
        <end position="113"/>
    </location>
</feature>
<feature type="compositionally biased region" description="Low complexity" evidence="1">
    <location>
        <begin position="114"/>
        <end position="134"/>
    </location>
</feature>
<dbReference type="NCBIfam" id="TIGR02548">
    <property type="entry name" value="casB_cse2"/>
    <property type="match status" value="1"/>
</dbReference>
<organism evidence="2 3">
    <name type="scientific">Streptomyces thermoalcalitolerans</name>
    <dbReference type="NCBI Taxonomy" id="65605"/>
    <lineage>
        <taxon>Bacteria</taxon>
        <taxon>Bacillati</taxon>
        <taxon>Actinomycetota</taxon>
        <taxon>Actinomycetes</taxon>
        <taxon>Kitasatosporales</taxon>
        <taxon>Streptomycetaceae</taxon>
        <taxon>Streptomyces</taxon>
    </lineage>
</organism>
<evidence type="ECO:0000313" key="2">
    <source>
        <dbReference type="EMBL" id="GAA0913321.1"/>
    </source>
</evidence>
<dbReference type="InterPro" id="IPR013382">
    <property type="entry name" value="CRISPR-assoc_prot_Cse2"/>
</dbReference>
<feature type="region of interest" description="Disordered" evidence="1">
    <location>
        <begin position="94"/>
        <end position="140"/>
    </location>
</feature>
<protein>
    <recommendedName>
        <fullName evidence="4">Type I-E CRISPR-associated protein Cse2/CasB</fullName>
    </recommendedName>
</protein>
<proteinExistence type="predicted"/>
<evidence type="ECO:0008006" key="4">
    <source>
        <dbReference type="Google" id="ProtNLM"/>
    </source>
</evidence>
<dbReference type="Gene3D" id="1.10.520.40">
    <property type="entry name" value="CRISPR-associated protein Cse2"/>
    <property type="match status" value="1"/>
</dbReference>
<keyword evidence="3" id="KW-1185">Reference proteome</keyword>
<dbReference type="RefSeq" id="WP_344049647.1">
    <property type="nucleotide sequence ID" value="NZ_BAAAHG010000017.1"/>
</dbReference>
<comment type="caution">
    <text evidence="2">The sequence shown here is derived from an EMBL/GenBank/DDBJ whole genome shotgun (WGS) entry which is preliminary data.</text>
</comment>
<sequence>MTTVSHPTAPAPAQRSAGTTRLAGYRTFTTTVLHLCERDPGARAALRSGVRKDLDAVPRMHRIIAHLVPSDATEDTQRAYYAVAAMIAEQARRQGTAADGMGESTDDTDENTDGETAAPGAEEPQAEASAPAVESGDGQEYGTSLGTAFALAVVNSPGRERQMRRGTAESRLNILCKQGVTGLHRHLPASVRYLRSLDVPVDWARLLQDLVDWRRHSGRVARRWLQDFYRRCQEDALREADRNDTPESADVAGD</sequence>
<dbReference type="EMBL" id="BAAAHG010000017">
    <property type="protein sequence ID" value="GAA0913321.1"/>
    <property type="molecule type" value="Genomic_DNA"/>
</dbReference>
<evidence type="ECO:0000313" key="3">
    <source>
        <dbReference type="Proteomes" id="UP001501005"/>
    </source>
</evidence>
<gene>
    <name evidence="2" type="ORF">GCM10009549_26410</name>
</gene>
<dbReference type="Proteomes" id="UP001501005">
    <property type="component" value="Unassembled WGS sequence"/>
</dbReference>
<reference evidence="2 3" key="1">
    <citation type="journal article" date="2019" name="Int. J. Syst. Evol. Microbiol.">
        <title>The Global Catalogue of Microorganisms (GCM) 10K type strain sequencing project: providing services to taxonomists for standard genome sequencing and annotation.</title>
        <authorList>
            <consortium name="The Broad Institute Genomics Platform"/>
            <consortium name="The Broad Institute Genome Sequencing Center for Infectious Disease"/>
            <person name="Wu L."/>
            <person name="Ma J."/>
        </authorList>
    </citation>
    <scope>NUCLEOTIDE SEQUENCE [LARGE SCALE GENOMIC DNA]</scope>
    <source>
        <strain evidence="2 3">JCM 10673</strain>
    </source>
</reference>